<feature type="non-terminal residue" evidence="11">
    <location>
        <position position="83"/>
    </location>
</feature>
<dbReference type="Pfam" id="PF00020">
    <property type="entry name" value="TNFR_c6"/>
    <property type="match status" value="1"/>
</dbReference>
<feature type="repeat" description="TNFR-Cys" evidence="9">
    <location>
        <begin position="21"/>
        <end position="62"/>
    </location>
</feature>
<dbReference type="GO" id="GO:0006955">
    <property type="term" value="P:immune response"/>
    <property type="evidence" value="ECO:0007669"/>
    <property type="project" value="InterPro"/>
</dbReference>
<evidence type="ECO:0000256" key="5">
    <source>
        <dbReference type="ARBA" id="ARBA00023136"/>
    </source>
</evidence>
<feature type="disulfide bond" evidence="9">
    <location>
        <begin position="44"/>
        <end position="62"/>
    </location>
</feature>
<keyword evidence="3" id="KW-0732">Signal</keyword>
<evidence type="ECO:0000313" key="12">
    <source>
        <dbReference type="Proteomes" id="UP000529965"/>
    </source>
</evidence>
<evidence type="ECO:0000256" key="6">
    <source>
        <dbReference type="ARBA" id="ARBA00023157"/>
    </source>
</evidence>
<dbReference type="EMBL" id="VZSK01001984">
    <property type="protein sequence ID" value="NWY72973.1"/>
    <property type="molecule type" value="Genomic_DNA"/>
</dbReference>
<protein>
    <submittedName>
        <fullName evidence="11">TNR22 factor</fullName>
    </submittedName>
</protein>
<name>A0A7K7GU15_ERIRU</name>
<keyword evidence="5" id="KW-0472">Membrane</keyword>
<keyword evidence="8" id="KW-0325">Glycoprotein</keyword>
<dbReference type="PRINTS" id="PR01680">
    <property type="entry name" value="TNFACTORR6"/>
</dbReference>
<comment type="caution">
    <text evidence="11">The sequence shown here is derived from an EMBL/GenBank/DDBJ whole genome shotgun (WGS) entry which is preliminary data.</text>
</comment>
<dbReference type="GO" id="GO:0005886">
    <property type="term" value="C:plasma membrane"/>
    <property type="evidence" value="ECO:0007669"/>
    <property type="project" value="TreeGrafter"/>
</dbReference>
<dbReference type="GO" id="GO:0043065">
    <property type="term" value="P:positive regulation of apoptotic process"/>
    <property type="evidence" value="ECO:0007669"/>
    <property type="project" value="TreeGrafter"/>
</dbReference>
<proteinExistence type="predicted"/>
<dbReference type="InterPro" id="IPR001368">
    <property type="entry name" value="TNFR/NGFR_Cys_rich_reg"/>
</dbReference>
<reference evidence="11 12" key="1">
    <citation type="submission" date="2019-09" db="EMBL/GenBank/DDBJ databases">
        <title>Bird 10,000 Genomes (B10K) Project - Family phase.</title>
        <authorList>
            <person name="Zhang G."/>
        </authorList>
    </citation>
    <scope>NUCLEOTIDE SEQUENCE [LARGE SCALE GENOMIC DNA]</scope>
    <source>
        <strain evidence="11">OUT-0015</strain>
        <tissue evidence="11">Blood</tissue>
    </source>
</reference>
<evidence type="ECO:0000313" key="11">
    <source>
        <dbReference type="EMBL" id="NWY72973.1"/>
    </source>
</evidence>
<keyword evidence="12" id="KW-1185">Reference proteome</keyword>
<evidence type="ECO:0000256" key="7">
    <source>
        <dbReference type="ARBA" id="ARBA00023170"/>
    </source>
</evidence>
<feature type="domain" description="TNFR-Cys" evidence="10">
    <location>
        <begin position="21"/>
        <end position="62"/>
    </location>
</feature>
<dbReference type="Proteomes" id="UP000529965">
    <property type="component" value="Unassembled WGS sequence"/>
</dbReference>
<accession>A0A7K7GU15</accession>
<feature type="non-terminal residue" evidence="11">
    <location>
        <position position="1"/>
    </location>
</feature>
<evidence type="ECO:0000256" key="4">
    <source>
        <dbReference type="ARBA" id="ARBA00022737"/>
    </source>
</evidence>
<gene>
    <name evidence="11" type="primary">Tnfrsf22</name>
    <name evidence="11" type="ORF">ERIRUB_R01844</name>
</gene>
<dbReference type="PROSITE" id="PS50050">
    <property type="entry name" value="TNFR_NGFR_2"/>
    <property type="match status" value="1"/>
</dbReference>
<comment type="subcellular location">
    <subcellularLocation>
        <location evidence="1">Membrane</location>
    </subcellularLocation>
</comment>
<dbReference type="PANTHER" id="PTHR46330">
    <property type="entry name" value="TUMOR NECROSIS FACTOR RECEPTOR SUPERFAMILY MEMBER 10B"/>
    <property type="match status" value="1"/>
</dbReference>
<evidence type="ECO:0000259" key="10">
    <source>
        <dbReference type="PROSITE" id="PS50050"/>
    </source>
</evidence>
<dbReference type="PANTHER" id="PTHR46330:SF16">
    <property type="entry name" value="TUMOR NECROSIS FACTOR RECEPTOR SUPERFAMILY MEMBER 22"/>
    <property type="match status" value="1"/>
</dbReference>
<dbReference type="GO" id="GO:0004888">
    <property type="term" value="F:transmembrane signaling receptor activity"/>
    <property type="evidence" value="ECO:0007669"/>
    <property type="project" value="InterPro"/>
</dbReference>
<evidence type="ECO:0000256" key="2">
    <source>
        <dbReference type="ARBA" id="ARBA00022703"/>
    </source>
</evidence>
<keyword evidence="4" id="KW-0677">Repeat</keyword>
<dbReference type="InterPro" id="IPR008063">
    <property type="entry name" value="Fas_rcpt"/>
</dbReference>
<dbReference type="SMART" id="SM00208">
    <property type="entry name" value="TNFR"/>
    <property type="match status" value="1"/>
</dbReference>
<dbReference type="Gene3D" id="2.10.50.10">
    <property type="entry name" value="Tumor Necrosis Factor Receptor, subunit A, domain 2"/>
    <property type="match status" value="2"/>
</dbReference>
<evidence type="ECO:0000256" key="3">
    <source>
        <dbReference type="ARBA" id="ARBA00022729"/>
    </source>
</evidence>
<organism evidence="11 12">
    <name type="scientific">Erithacus rubecula</name>
    <name type="common">European robin</name>
    <dbReference type="NCBI Taxonomy" id="37610"/>
    <lineage>
        <taxon>Eukaryota</taxon>
        <taxon>Metazoa</taxon>
        <taxon>Chordata</taxon>
        <taxon>Craniata</taxon>
        <taxon>Vertebrata</taxon>
        <taxon>Euteleostomi</taxon>
        <taxon>Archelosauria</taxon>
        <taxon>Archosauria</taxon>
        <taxon>Dinosauria</taxon>
        <taxon>Saurischia</taxon>
        <taxon>Theropoda</taxon>
        <taxon>Coelurosauria</taxon>
        <taxon>Aves</taxon>
        <taxon>Neognathae</taxon>
        <taxon>Neoaves</taxon>
        <taxon>Telluraves</taxon>
        <taxon>Australaves</taxon>
        <taxon>Passeriformes</taxon>
        <taxon>Turdidae</taxon>
        <taxon>Erithacus</taxon>
    </lineage>
</organism>
<dbReference type="InterPro" id="IPR052491">
    <property type="entry name" value="TNFRSF10"/>
</dbReference>
<feature type="disulfide bond" evidence="9">
    <location>
        <begin position="41"/>
        <end position="54"/>
    </location>
</feature>
<dbReference type="FunFam" id="2.10.50.10:FF:000004">
    <property type="entry name" value="Tumor necrosis factor receptor superfamily member 6"/>
    <property type="match status" value="1"/>
</dbReference>
<dbReference type="GO" id="GO:0009986">
    <property type="term" value="C:cell surface"/>
    <property type="evidence" value="ECO:0007669"/>
    <property type="project" value="TreeGrafter"/>
</dbReference>
<keyword evidence="7" id="KW-0675">Receptor</keyword>
<evidence type="ECO:0000256" key="1">
    <source>
        <dbReference type="ARBA" id="ARBA00004370"/>
    </source>
</evidence>
<keyword evidence="6 9" id="KW-1015">Disulfide bond</keyword>
<keyword evidence="2" id="KW-0053">Apoptosis</keyword>
<evidence type="ECO:0000256" key="8">
    <source>
        <dbReference type="ARBA" id="ARBA00023180"/>
    </source>
</evidence>
<dbReference type="GO" id="GO:0036462">
    <property type="term" value="P:TRAIL-activated apoptotic signaling pathway"/>
    <property type="evidence" value="ECO:0007669"/>
    <property type="project" value="TreeGrafter"/>
</dbReference>
<comment type="caution">
    <text evidence="9">Lacks conserved residue(s) required for the propagation of feature annotation.</text>
</comment>
<evidence type="ECO:0000256" key="9">
    <source>
        <dbReference type="PROSITE-ProRule" id="PRU00206"/>
    </source>
</evidence>
<dbReference type="SUPFAM" id="SSF57586">
    <property type="entry name" value="TNF receptor-like"/>
    <property type="match status" value="2"/>
</dbReference>
<sequence>STGTFVAVHCSVPHSKGKCDPCKEGKSFTAHANGLEECVPCRHCNEDRITLSPCTLTQDAECQCKHGYFCADEGCEICERNSE</sequence>
<dbReference type="AlphaFoldDB" id="A0A7K7GU15"/>